<gene>
    <name evidence="1" type="ORF">SNEC2469_LOCUS20371</name>
</gene>
<keyword evidence="2" id="KW-1185">Reference proteome</keyword>
<sequence>MAMSSGCASGDLEESTWLPATLLVSTIANELGVATKDVETVNCRLSSSEKLVANMTRTLDLVSNRAAGDYLLSLRAGLQHLGESLESMVSQDSTCWQEDSVGTAFNAAVSQLNRLVNAGRVNSGYCPFTGKQQTTIGGSEVGSLLRKLAQIRPGAIQHGGQETKKLGRAIGKLLREVRKSGNDPDPAGAIPVNWEMRTAMFGARVEM</sequence>
<comment type="caution">
    <text evidence="1">The sequence shown here is derived from an EMBL/GenBank/DDBJ whole genome shotgun (WGS) entry which is preliminary data.</text>
</comment>
<dbReference type="EMBL" id="CAJNJA010035397">
    <property type="protein sequence ID" value="CAE7706605.1"/>
    <property type="molecule type" value="Genomic_DNA"/>
</dbReference>
<dbReference type="OrthoDB" id="428695at2759"/>
<organism evidence="1 2">
    <name type="scientific">Symbiodinium necroappetens</name>
    <dbReference type="NCBI Taxonomy" id="1628268"/>
    <lineage>
        <taxon>Eukaryota</taxon>
        <taxon>Sar</taxon>
        <taxon>Alveolata</taxon>
        <taxon>Dinophyceae</taxon>
        <taxon>Suessiales</taxon>
        <taxon>Symbiodiniaceae</taxon>
        <taxon>Symbiodinium</taxon>
    </lineage>
</organism>
<proteinExistence type="predicted"/>
<evidence type="ECO:0000313" key="2">
    <source>
        <dbReference type="Proteomes" id="UP000601435"/>
    </source>
</evidence>
<dbReference type="AlphaFoldDB" id="A0A812WW87"/>
<name>A0A812WW87_9DINO</name>
<dbReference type="Proteomes" id="UP000601435">
    <property type="component" value="Unassembled WGS sequence"/>
</dbReference>
<accession>A0A812WW87</accession>
<evidence type="ECO:0000313" key="1">
    <source>
        <dbReference type="EMBL" id="CAE7706605.1"/>
    </source>
</evidence>
<protein>
    <submittedName>
        <fullName evidence="1">Uncharacterized protein</fullName>
    </submittedName>
</protein>
<reference evidence="1" key="1">
    <citation type="submission" date="2021-02" db="EMBL/GenBank/DDBJ databases">
        <authorList>
            <person name="Dougan E. K."/>
            <person name="Rhodes N."/>
            <person name="Thang M."/>
            <person name="Chan C."/>
        </authorList>
    </citation>
    <scope>NUCLEOTIDE SEQUENCE</scope>
</reference>